<dbReference type="AlphaFoldDB" id="A0A2Z7BYF9"/>
<organism evidence="1 2">
    <name type="scientific">Dorcoceras hygrometricum</name>
    <dbReference type="NCBI Taxonomy" id="472368"/>
    <lineage>
        <taxon>Eukaryota</taxon>
        <taxon>Viridiplantae</taxon>
        <taxon>Streptophyta</taxon>
        <taxon>Embryophyta</taxon>
        <taxon>Tracheophyta</taxon>
        <taxon>Spermatophyta</taxon>
        <taxon>Magnoliopsida</taxon>
        <taxon>eudicotyledons</taxon>
        <taxon>Gunneridae</taxon>
        <taxon>Pentapetalae</taxon>
        <taxon>asterids</taxon>
        <taxon>lamiids</taxon>
        <taxon>Lamiales</taxon>
        <taxon>Gesneriaceae</taxon>
        <taxon>Didymocarpoideae</taxon>
        <taxon>Trichosporeae</taxon>
        <taxon>Loxocarpinae</taxon>
        <taxon>Dorcoceras</taxon>
    </lineage>
</organism>
<dbReference type="Proteomes" id="UP000250235">
    <property type="component" value="Unassembled WGS sequence"/>
</dbReference>
<sequence length="181" mass="20127">MLSAACGFECSMWRAQACMARPVRPVFSQSGVGREAAAMLMWISVVGVLARIQLLRVISRWYVSCDDQQRALWDLEATTFCEQEPAGAWHRHRFWLSVGISSSSSGISRSSSNADVDFSRWCIRAYPTVASDQLLRVAKLRRLVKLERQRFEWSALYQLLGFPGFATSRGYDPAGGAPGGG</sequence>
<accession>A0A2Z7BYF9</accession>
<evidence type="ECO:0000313" key="1">
    <source>
        <dbReference type="EMBL" id="KZV39509.1"/>
    </source>
</evidence>
<gene>
    <name evidence="1" type="ORF">F511_37218</name>
</gene>
<evidence type="ECO:0000313" key="2">
    <source>
        <dbReference type="Proteomes" id="UP000250235"/>
    </source>
</evidence>
<keyword evidence="2" id="KW-1185">Reference proteome</keyword>
<name>A0A2Z7BYF9_9LAMI</name>
<proteinExistence type="predicted"/>
<reference evidence="1 2" key="1">
    <citation type="journal article" date="2015" name="Proc. Natl. Acad. Sci. U.S.A.">
        <title>The resurrection genome of Boea hygrometrica: A blueprint for survival of dehydration.</title>
        <authorList>
            <person name="Xiao L."/>
            <person name="Yang G."/>
            <person name="Zhang L."/>
            <person name="Yang X."/>
            <person name="Zhao S."/>
            <person name="Ji Z."/>
            <person name="Zhou Q."/>
            <person name="Hu M."/>
            <person name="Wang Y."/>
            <person name="Chen M."/>
            <person name="Xu Y."/>
            <person name="Jin H."/>
            <person name="Xiao X."/>
            <person name="Hu G."/>
            <person name="Bao F."/>
            <person name="Hu Y."/>
            <person name="Wan P."/>
            <person name="Li L."/>
            <person name="Deng X."/>
            <person name="Kuang T."/>
            <person name="Xiang C."/>
            <person name="Zhu J.K."/>
            <person name="Oliver M.J."/>
            <person name="He Y."/>
        </authorList>
    </citation>
    <scope>NUCLEOTIDE SEQUENCE [LARGE SCALE GENOMIC DNA]</scope>
    <source>
        <strain evidence="2">cv. XS01</strain>
    </source>
</reference>
<dbReference type="EMBL" id="KV000933">
    <property type="protein sequence ID" value="KZV39509.1"/>
    <property type="molecule type" value="Genomic_DNA"/>
</dbReference>
<protein>
    <submittedName>
        <fullName evidence="1">Uncharacterized protein</fullName>
    </submittedName>
</protein>